<keyword evidence="1" id="KW-0812">Transmembrane</keyword>
<evidence type="ECO:0000256" key="1">
    <source>
        <dbReference type="SAM" id="Phobius"/>
    </source>
</evidence>
<keyword evidence="1" id="KW-1133">Transmembrane helix</keyword>
<comment type="caution">
    <text evidence="2">The sequence shown here is derived from an EMBL/GenBank/DDBJ whole genome shotgun (WGS) entry which is preliminary data.</text>
</comment>
<accession>A0ABS5VCV2</accession>
<organism evidence="2 3">
    <name type="scientific">Curtobacterium aurantiacum</name>
    <dbReference type="NCBI Taxonomy" id="3236919"/>
    <lineage>
        <taxon>Bacteria</taxon>
        <taxon>Bacillati</taxon>
        <taxon>Actinomycetota</taxon>
        <taxon>Actinomycetes</taxon>
        <taxon>Micrococcales</taxon>
        <taxon>Microbacteriaceae</taxon>
        <taxon>Curtobacterium</taxon>
    </lineage>
</organism>
<evidence type="ECO:0000313" key="3">
    <source>
        <dbReference type="Proteomes" id="UP001519641"/>
    </source>
</evidence>
<evidence type="ECO:0000313" key="2">
    <source>
        <dbReference type="EMBL" id="MBT1587313.1"/>
    </source>
</evidence>
<protein>
    <submittedName>
        <fullName evidence="2">Uncharacterized protein</fullName>
    </submittedName>
</protein>
<keyword evidence="3" id="KW-1185">Reference proteome</keyword>
<sequence>MTPIAPRVLHILCTAFLVVAFLASFVGGYAIANDSGEGGANIGAGLLMLLGALFGAIGLVLGIAALVAVAVTRRRPSPRV</sequence>
<dbReference type="Proteomes" id="UP001519641">
    <property type="component" value="Unassembled WGS sequence"/>
</dbReference>
<gene>
    <name evidence="2" type="ORF">KK097_05720</name>
</gene>
<keyword evidence="1" id="KW-0472">Membrane</keyword>
<proteinExistence type="predicted"/>
<dbReference type="EMBL" id="JAHEWS010000006">
    <property type="protein sequence ID" value="MBT1587313.1"/>
    <property type="molecule type" value="Genomic_DNA"/>
</dbReference>
<dbReference type="RefSeq" id="WP_214531185.1">
    <property type="nucleotide sequence ID" value="NZ_JAHEWO010000031.1"/>
</dbReference>
<name>A0ABS5VCV2_9MICO</name>
<feature type="transmembrane region" description="Helical" evidence="1">
    <location>
        <begin position="12"/>
        <end position="32"/>
    </location>
</feature>
<reference evidence="2 3" key="1">
    <citation type="submission" date="2021-05" db="EMBL/GenBank/DDBJ databases">
        <title>Whole genome sequence of Curtobacterium flaccumfaciens pv. flaccumfaciens strain CFBP 8819.</title>
        <authorList>
            <person name="Osdaghi E."/>
            <person name="Taghouti G."/>
            <person name="Portier P."/>
            <person name="Fazliarab A."/>
            <person name="Taghavi S.M."/>
            <person name="Briand M."/>
            <person name="Le-Saux M."/>
            <person name="Jacques M.-A."/>
        </authorList>
    </citation>
    <scope>NUCLEOTIDE SEQUENCE [LARGE SCALE GENOMIC DNA]</scope>
    <source>
        <strain evidence="2 3">CFBP 8819</strain>
    </source>
</reference>
<feature type="transmembrane region" description="Helical" evidence="1">
    <location>
        <begin position="44"/>
        <end position="71"/>
    </location>
</feature>